<name>A0A7L7SIH4_9CAUD</name>
<dbReference type="Proteomes" id="UP000516738">
    <property type="component" value="Segment"/>
</dbReference>
<feature type="region of interest" description="Disordered" evidence="1">
    <location>
        <begin position="1"/>
        <end position="23"/>
    </location>
</feature>
<organism evidence="2 3">
    <name type="scientific">Gordonia phage Sienna</name>
    <dbReference type="NCBI Taxonomy" id="2759396"/>
    <lineage>
        <taxon>Viruses</taxon>
        <taxon>Duplodnaviria</taxon>
        <taxon>Heunggongvirae</taxon>
        <taxon>Uroviricota</taxon>
        <taxon>Caudoviricetes</taxon>
        <taxon>Terapinvirus</taxon>
        <taxon>Terapinvirus terapin</taxon>
    </lineage>
</organism>
<gene>
    <name evidence="2" type="primary">78</name>
    <name evidence="2" type="ORF">SEA_SIENNA_78</name>
</gene>
<evidence type="ECO:0000313" key="2">
    <source>
        <dbReference type="EMBL" id="QOC56223.1"/>
    </source>
</evidence>
<proteinExistence type="predicted"/>
<reference evidence="2 3" key="1">
    <citation type="submission" date="2020-07" db="EMBL/GenBank/DDBJ databases">
        <authorList>
            <person name="Bortz R.L."/>
            <person name="Azar A."/>
            <person name="Bigley D.P."/>
            <person name="Brower T.S."/>
            <person name="Grinkewitz S."/>
            <person name="Hileman B.A."/>
            <person name="Kistler A."/>
            <person name="Lapat C.L."/>
            <person name="Murphey C.P."/>
            <person name="Rahman A."/>
            <person name="Strauss J.R."/>
            <person name="Taylor J.L."/>
            <person name="Butela K.A."/>
            <person name="Garlena R.A."/>
            <person name="Russell D.A."/>
            <person name="Pope W.H."/>
            <person name="Jacobs-Sera D."/>
            <person name="Hatfull G.F."/>
        </authorList>
    </citation>
    <scope>NUCLEOTIDE SEQUENCE [LARGE SCALE GENOMIC DNA]</scope>
</reference>
<evidence type="ECO:0000313" key="3">
    <source>
        <dbReference type="Proteomes" id="UP000516738"/>
    </source>
</evidence>
<protein>
    <submittedName>
        <fullName evidence="2">Uncharacterized protein</fullName>
    </submittedName>
</protein>
<feature type="region of interest" description="Disordered" evidence="1">
    <location>
        <begin position="58"/>
        <end position="101"/>
    </location>
</feature>
<accession>A0A7L7SIH4</accession>
<sequence length="101" mass="11023">MTDETSNRVSEQGEGETPPSAVLEATRYATEEMRIAMRALRQFADALSGQSGILRQRAQAQQAARLPGGAAKALTPVERRTKQAKRKASKAGRKNNRKGKK</sequence>
<feature type="compositionally biased region" description="Basic residues" evidence="1">
    <location>
        <begin position="82"/>
        <end position="101"/>
    </location>
</feature>
<dbReference type="EMBL" id="MT771345">
    <property type="protein sequence ID" value="QOC56223.1"/>
    <property type="molecule type" value="Genomic_DNA"/>
</dbReference>
<evidence type="ECO:0000256" key="1">
    <source>
        <dbReference type="SAM" id="MobiDB-lite"/>
    </source>
</evidence>